<comment type="caution">
    <text evidence="1">The sequence shown here is derived from an EMBL/GenBank/DDBJ whole genome shotgun (WGS) entry which is preliminary data.</text>
</comment>
<organism evidence="1 2">
    <name type="scientific">Carya illinoinensis</name>
    <name type="common">Pecan</name>
    <dbReference type="NCBI Taxonomy" id="32201"/>
    <lineage>
        <taxon>Eukaryota</taxon>
        <taxon>Viridiplantae</taxon>
        <taxon>Streptophyta</taxon>
        <taxon>Embryophyta</taxon>
        <taxon>Tracheophyta</taxon>
        <taxon>Spermatophyta</taxon>
        <taxon>Magnoliopsida</taxon>
        <taxon>eudicotyledons</taxon>
        <taxon>Gunneridae</taxon>
        <taxon>Pentapetalae</taxon>
        <taxon>rosids</taxon>
        <taxon>fabids</taxon>
        <taxon>Fagales</taxon>
        <taxon>Juglandaceae</taxon>
        <taxon>Carya</taxon>
    </lineage>
</organism>
<reference evidence="1" key="1">
    <citation type="submission" date="2020-12" db="EMBL/GenBank/DDBJ databases">
        <title>WGS assembly of Carya illinoinensis cv. Pawnee.</title>
        <authorList>
            <person name="Platts A."/>
            <person name="Shu S."/>
            <person name="Wright S."/>
            <person name="Barry K."/>
            <person name="Edger P."/>
            <person name="Pires J.C."/>
            <person name="Schmutz J."/>
        </authorList>
    </citation>
    <scope>NUCLEOTIDE SEQUENCE</scope>
    <source>
        <tissue evidence="1">Leaf</tissue>
    </source>
</reference>
<sequence length="132" mass="15339">MEAQDTGGISDSSKIVHLLRRFLAIQQSRAEAYVDYEKKFTMLKHQYMYRQLCWCHGKRPNPDRTPLVAQPEVTKCGPLQNHEPTLMVLLLIPMAMGELRPEELTDLICKMLQMEILNTGKIKRDDDKPREI</sequence>
<gene>
    <name evidence="1" type="ORF">CIPAW_07G039700</name>
</gene>
<keyword evidence="2" id="KW-1185">Reference proteome</keyword>
<dbReference type="EMBL" id="CM031815">
    <property type="protein sequence ID" value="KAG6646887.1"/>
    <property type="molecule type" value="Genomic_DNA"/>
</dbReference>
<name>A0A8T1PZL6_CARIL</name>
<dbReference type="Proteomes" id="UP000811609">
    <property type="component" value="Chromosome 7"/>
</dbReference>
<evidence type="ECO:0000313" key="2">
    <source>
        <dbReference type="Proteomes" id="UP000811609"/>
    </source>
</evidence>
<dbReference type="AlphaFoldDB" id="A0A8T1PZL6"/>
<accession>A0A8T1PZL6</accession>
<proteinExistence type="predicted"/>
<protein>
    <submittedName>
        <fullName evidence="1">Uncharacterized protein</fullName>
    </submittedName>
</protein>
<evidence type="ECO:0000313" key="1">
    <source>
        <dbReference type="EMBL" id="KAG6646887.1"/>
    </source>
</evidence>